<dbReference type="Pfam" id="PF00535">
    <property type="entry name" value="Glycos_transf_2"/>
    <property type="match status" value="1"/>
</dbReference>
<protein>
    <recommendedName>
        <fullName evidence="1">Glycosyltransferase 2-like domain-containing protein</fullName>
    </recommendedName>
</protein>
<evidence type="ECO:0000259" key="1">
    <source>
        <dbReference type="Pfam" id="PF00535"/>
    </source>
</evidence>
<dbReference type="InterPro" id="IPR029044">
    <property type="entry name" value="Nucleotide-diphossugar_trans"/>
</dbReference>
<gene>
    <name evidence="2" type="ORF">HNR20_003901</name>
</gene>
<comment type="caution">
    <text evidence="2">The sequence shown here is derived from an EMBL/GenBank/DDBJ whole genome shotgun (WGS) entry which is preliminary data.</text>
</comment>
<dbReference type="EMBL" id="JACHDP010000001">
    <property type="protein sequence ID" value="MBB5479396.1"/>
    <property type="molecule type" value="Genomic_DNA"/>
</dbReference>
<keyword evidence="3" id="KW-1185">Reference proteome</keyword>
<dbReference type="Gene3D" id="3.90.550.10">
    <property type="entry name" value="Spore Coat Polysaccharide Biosynthesis Protein SpsA, Chain A"/>
    <property type="match status" value="1"/>
</dbReference>
<dbReference type="AlphaFoldDB" id="A0A840VTT9"/>
<dbReference type="PANTHER" id="PTHR43179:SF7">
    <property type="entry name" value="RHAMNOSYLTRANSFERASE WBBL"/>
    <property type="match status" value="1"/>
</dbReference>
<organism evidence="2 3">
    <name type="scientific">Micromonospora parathelypteridis</name>
    <dbReference type="NCBI Taxonomy" id="1839617"/>
    <lineage>
        <taxon>Bacteria</taxon>
        <taxon>Bacillati</taxon>
        <taxon>Actinomycetota</taxon>
        <taxon>Actinomycetes</taxon>
        <taxon>Micromonosporales</taxon>
        <taxon>Micromonosporaceae</taxon>
        <taxon>Micromonospora</taxon>
    </lineage>
</organism>
<evidence type="ECO:0000313" key="3">
    <source>
        <dbReference type="Proteomes" id="UP000586947"/>
    </source>
</evidence>
<evidence type="ECO:0000313" key="2">
    <source>
        <dbReference type="EMBL" id="MBB5479396.1"/>
    </source>
</evidence>
<dbReference type="Proteomes" id="UP000586947">
    <property type="component" value="Unassembled WGS sequence"/>
</dbReference>
<dbReference type="PANTHER" id="PTHR43179">
    <property type="entry name" value="RHAMNOSYLTRANSFERASE WBBL"/>
    <property type="match status" value="1"/>
</dbReference>
<dbReference type="SUPFAM" id="SSF53448">
    <property type="entry name" value="Nucleotide-diphospho-sugar transferases"/>
    <property type="match status" value="1"/>
</dbReference>
<proteinExistence type="predicted"/>
<accession>A0A840VTT9</accession>
<dbReference type="RefSeq" id="WP_184181996.1">
    <property type="nucleotide sequence ID" value="NZ_BMNF01000001.1"/>
</dbReference>
<name>A0A840VTT9_9ACTN</name>
<dbReference type="InterPro" id="IPR001173">
    <property type="entry name" value="Glyco_trans_2-like"/>
</dbReference>
<feature type="domain" description="Glycosyltransferase 2-like" evidence="1">
    <location>
        <begin position="4"/>
        <end position="121"/>
    </location>
</feature>
<reference evidence="2 3" key="1">
    <citation type="submission" date="2020-08" db="EMBL/GenBank/DDBJ databases">
        <title>Sequencing the genomes of 1000 actinobacteria strains.</title>
        <authorList>
            <person name="Klenk H.-P."/>
        </authorList>
    </citation>
    <scope>NUCLEOTIDE SEQUENCE [LARGE SCALE GENOMIC DNA]</scope>
    <source>
        <strain evidence="2 3">DSM 103125</strain>
    </source>
</reference>
<sequence length="282" mass="30583">MDVSIVVLAWEDFERTRACVLSLPAEAEIVVVDNGSSLHIQESLSEFCAQQGVRYVQSGSNLGYARGMNLGVRHTSRANVILSNNDIIVHADAVTRLLTALEDPQVGAAFPGVVTPSGVSQTEGGRFLGLGVGFAHATGLSFVLPNLRIVAPPEKADWLTGPFVAMRRDTFDAIGGVDETSFFYSEDMRLCWAVRQQGLRLAYVPEAVIMHEDDATAKRRWSEAEISQRRTREFIRASRDMGGRRGRIATTAYVGGVLLRAAVGGNPVRRAIARGAVEGLRA</sequence>